<keyword evidence="5" id="KW-0732">Signal</keyword>
<evidence type="ECO:0000259" key="7">
    <source>
        <dbReference type="Pfam" id="PF22748"/>
    </source>
</evidence>
<comment type="subcellular location">
    <subcellularLocation>
        <location evidence="1">Host cell</location>
    </subcellularLocation>
    <subcellularLocation>
        <location evidence="2">Secreted</location>
    </subcellularLocation>
</comment>
<keyword evidence="4" id="KW-0964">Secreted</keyword>
<protein>
    <recommendedName>
        <fullName evidence="7">RxLR effector PexRD54 WY domain-containing protein</fullName>
    </recommendedName>
</protein>
<accession>A0A8T1HD14</accession>
<dbReference type="Pfam" id="PF22748">
    <property type="entry name" value="PexRD54_WY"/>
    <property type="match status" value="1"/>
</dbReference>
<keyword evidence="6" id="KW-0843">Virulence</keyword>
<evidence type="ECO:0000256" key="3">
    <source>
        <dbReference type="ARBA" id="ARBA00010400"/>
    </source>
</evidence>
<proteinExistence type="inferred from homology"/>
<comment type="caution">
    <text evidence="8">The sequence shown here is derived from an EMBL/GenBank/DDBJ whole genome shotgun (WGS) entry which is preliminary data.</text>
</comment>
<evidence type="ECO:0000256" key="2">
    <source>
        <dbReference type="ARBA" id="ARBA00004613"/>
    </source>
</evidence>
<dbReference type="InterPro" id="IPR054463">
    <property type="entry name" value="PexRD54_WY"/>
</dbReference>
<feature type="domain" description="RxLR effector PexRD54 WY" evidence="7">
    <location>
        <begin position="47"/>
        <end position="87"/>
    </location>
</feature>
<dbReference type="GO" id="GO:0005576">
    <property type="term" value="C:extracellular region"/>
    <property type="evidence" value="ECO:0007669"/>
    <property type="project" value="UniProtKB-SubCell"/>
</dbReference>
<evidence type="ECO:0000256" key="4">
    <source>
        <dbReference type="ARBA" id="ARBA00022525"/>
    </source>
</evidence>
<name>A0A8T1HD14_9STRA</name>
<dbReference type="VEuPathDB" id="FungiDB:PC110_g18063"/>
<dbReference type="AlphaFoldDB" id="A0A8T1HD14"/>
<evidence type="ECO:0000313" key="8">
    <source>
        <dbReference type="EMBL" id="KAG3210021.1"/>
    </source>
</evidence>
<gene>
    <name evidence="8" type="ORF">PC129_g18976</name>
</gene>
<dbReference type="GO" id="GO:0043657">
    <property type="term" value="C:host cell"/>
    <property type="evidence" value="ECO:0007669"/>
    <property type="project" value="UniProtKB-SubCell"/>
</dbReference>
<reference evidence="8" key="1">
    <citation type="submission" date="2018-05" db="EMBL/GenBank/DDBJ databases">
        <title>Effector identification in a new, highly contiguous assembly of the strawberry crown rot pathogen Phytophthora cactorum.</title>
        <authorList>
            <person name="Armitage A.D."/>
            <person name="Nellist C.F."/>
            <person name="Bates H."/>
            <person name="Vickerstaff R.J."/>
            <person name="Harrison R.J."/>
        </authorList>
    </citation>
    <scope>NUCLEOTIDE SEQUENCE</scope>
    <source>
        <strain evidence="8">P421</strain>
    </source>
</reference>
<dbReference type="Proteomes" id="UP000760860">
    <property type="component" value="Unassembled WGS sequence"/>
</dbReference>
<evidence type="ECO:0000256" key="6">
    <source>
        <dbReference type="ARBA" id="ARBA00023026"/>
    </source>
</evidence>
<evidence type="ECO:0000313" key="9">
    <source>
        <dbReference type="Proteomes" id="UP000760860"/>
    </source>
</evidence>
<evidence type="ECO:0000256" key="5">
    <source>
        <dbReference type="ARBA" id="ARBA00022729"/>
    </source>
</evidence>
<dbReference type="EMBL" id="RCMV01001160">
    <property type="protein sequence ID" value="KAG3210021.1"/>
    <property type="molecule type" value="Genomic_DNA"/>
</dbReference>
<organism evidence="8 9">
    <name type="scientific">Phytophthora cactorum</name>
    <dbReference type="NCBI Taxonomy" id="29920"/>
    <lineage>
        <taxon>Eukaryota</taxon>
        <taxon>Sar</taxon>
        <taxon>Stramenopiles</taxon>
        <taxon>Oomycota</taxon>
        <taxon>Peronosporomycetes</taxon>
        <taxon>Peronosporales</taxon>
        <taxon>Peronosporaceae</taxon>
        <taxon>Phytophthora</taxon>
    </lineage>
</organism>
<evidence type="ECO:0000256" key="1">
    <source>
        <dbReference type="ARBA" id="ARBA00004340"/>
    </source>
</evidence>
<sequence length="171" mass="19590">MSTQNPEEMLFLELKARFGDEKVAQLLVVAARDDKVKIDVRPLVTVQLNYWHQGGKTAEDIFNLLKLSEVGDELFDSPMFRTWISYVTNLNDKNSDELMFSVIKKHYDDDILDKLFVEAKKEGNYENHCLKIGGGDVAEPRKNDRRRMTTGTMASFGLNDFYTGNDVSPFI</sequence>
<comment type="similarity">
    <text evidence="3">Belongs to the RxLR effector family.</text>
</comment>